<gene>
    <name evidence="1" type="ORF">Pla110_45160</name>
</gene>
<reference evidence="1 2" key="1">
    <citation type="submission" date="2019-02" db="EMBL/GenBank/DDBJ databases">
        <title>Deep-cultivation of Planctomycetes and their phenomic and genomic characterization uncovers novel biology.</title>
        <authorList>
            <person name="Wiegand S."/>
            <person name="Jogler M."/>
            <person name="Boedeker C."/>
            <person name="Pinto D."/>
            <person name="Vollmers J."/>
            <person name="Rivas-Marin E."/>
            <person name="Kohn T."/>
            <person name="Peeters S.H."/>
            <person name="Heuer A."/>
            <person name="Rast P."/>
            <person name="Oberbeckmann S."/>
            <person name="Bunk B."/>
            <person name="Jeske O."/>
            <person name="Meyerdierks A."/>
            <person name="Storesund J.E."/>
            <person name="Kallscheuer N."/>
            <person name="Luecker S."/>
            <person name="Lage O.M."/>
            <person name="Pohl T."/>
            <person name="Merkel B.J."/>
            <person name="Hornburger P."/>
            <person name="Mueller R.-W."/>
            <person name="Bruemmer F."/>
            <person name="Labrenz M."/>
            <person name="Spormann A.M."/>
            <person name="Op den Camp H."/>
            <person name="Overmann J."/>
            <person name="Amann R."/>
            <person name="Jetten M.S.M."/>
            <person name="Mascher T."/>
            <person name="Medema M.H."/>
            <person name="Devos D.P."/>
            <person name="Kaster A.-K."/>
            <person name="Ovreas L."/>
            <person name="Rohde M."/>
            <person name="Galperin M.Y."/>
            <person name="Jogler C."/>
        </authorList>
    </citation>
    <scope>NUCLEOTIDE SEQUENCE [LARGE SCALE GENOMIC DNA]</scope>
    <source>
        <strain evidence="1 2">Pla110</strain>
    </source>
</reference>
<proteinExistence type="predicted"/>
<dbReference type="KEGG" id="plon:Pla110_45160"/>
<keyword evidence="2" id="KW-1185">Reference proteome</keyword>
<dbReference type="AlphaFoldDB" id="A0A518CU86"/>
<name>A0A518CU86_9PLAN</name>
<protein>
    <submittedName>
        <fullName evidence="1">Uncharacterized protein</fullName>
    </submittedName>
</protein>
<organism evidence="1 2">
    <name type="scientific">Polystyrenella longa</name>
    <dbReference type="NCBI Taxonomy" id="2528007"/>
    <lineage>
        <taxon>Bacteria</taxon>
        <taxon>Pseudomonadati</taxon>
        <taxon>Planctomycetota</taxon>
        <taxon>Planctomycetia</taxon>
        <taxon>Planctomycetales</taxon>
        <taxon>Planctomycetaceae</taxon>
        <taxon>Polystyrenella</taxon>
    </lineage>
</organism>
<sequence>MPSLQHKRALPATKEEVAGAFISFDAKADLLIPAMFHQRSFLLVYPGVIWSQHFPIRGKP</sequence>
<evidence type="ECO:0000313" key="1">
    <source>
        <dbReference type="EMBL" id="QDU82754.1"/>
    </source>
</evidence>
<evidence type="ECO:0000313" key="2">
    <source>
        <dbReference type="Proteomes" id="UP000317178"/>
    </source>
</evidence>
<accession>A0A518CU86</accession>
<dbReference type="Proteomes" id="UP000317178">
    <property type="component" value="Chromosome"/>
</dbReference>
<dbReference type="EMBL" id="CP036281">
    <property type="protein sequence ID" value="QDU82754.1"/>
    <property type="molecule type" value="Genomic_DNA"/>
</dbReference>